<gene>
    <name evidence="7" type="ORF">KCG34_19940</name>
</gene>
<dbReference type="InterPro" id="IPR045214">
    <property type="entry name" value="Surf1/Surf4"/>
</dbReference>
<keyword evidence="6" id="KW-1003">Cell membrane</keyword>
<keyword evidence="4 6" id="KW-1133">Transmembrane helix</keyword>
<dbReference type="PANTHER" id="PTHR23427:SF2">
    <property type="entry name" value="SURFEIT LOCUS PROTEIN 1"/>
    <property type="match status" value="1"/>
</dbReference>
<dbReference type="PANTHER" id="PTHR23427">
    <property type="entry name" value="SURFEIT LOCUS PROTEIN"/>
    <property type="match status" value="1"/>
</dbReference>
<evidence type="ECO:0000256" key="1">
    <source>
        <dbReference type="ARBA" id="ARBA00004370"/>
    </source>
</evidence>
<dbReference type="RefSeq" id="WP_211937350.1">
    <property type="nucleotide sequence ID" value="NZ_CP073078.1"/>
</dbReference>
<feature type="transmembrane region" description="Helical" evidence="6">
    <location>
        <begin position="215"/>
        <end position="234"/>
    </location>
</feature>
<feature type="transmembrane region" description="Helical" evidence="6">
    <location>
        <begin position="12"/>
        <end position="32"/>
    </location>
</feature>
<keyword evidence="3 6" id="KW-0812">Transmembrane</keyword>
<dbReference type="GO" id="GO:0005886">
    <property type="term" value="C:plasma membrane"/>
    <property type="evidence" value="ECO:0007669"/>
    <property type="project" value="UniProtKB-SubCell"/>
</dbReference>
<evidence type="ECO:0000256" key="5">
    <source>
        <dbReference type="ARBA" id="ARBA00023136"/>
    </source>
</evidence>
<comment type="subcellular location">
    <subcellularLocation>
        <location evidence="6">Cell membrane</location>
        <topology evidence="6">Multi-pass membrane protein</topology>
    </subcellularLocation>
    <subcellularLocation>
        <location evidence="1">Membrane</location>
    </subcellularLocation>
</comment>
<comment type="similarity">
    <text evidence="2 6">Belongs to the SURF1 family.</text>
</comment>
<evidence type="ECO:0000313" key="8">
    <source>
        <dbReference type="Proteomes" id="UP000676409"/>
    </source>
</evidence>
<dbReference type="EMBL" id="CP073078">
    <property type="protein sequence ID" value="QUD87298.1"/>
    <property type="molecule type" value="Genomic_DNA"/>
</dbReference>
<organism evidence="7 8">
    <name type="scientific">Phenylobacterium montanum</name>
    <dbReference type="NCBI Taxonomy" id="2823693"/>
    <lineage>
        <taxon>Bacteria</taxon>
        <taxon>Pseudomonadati</taxon>
        <taxon>Pseudomonadota</taxon>
        <taxon>Alphaproteobacteria</taxon>
        <taxon>Caulobacterales</taxon>
        <taxon>Caulobacteraceae</taxon>
        <taxon>Phenylobacterium</taxon>
    </lineage>
</organism>
<protein>
    <recommendedName>
        <fullName evidence="6">SURF1-like protein</fullName>
    </recommendedName>
</protein>
<dbReference type="KEGG" id="caul:KCG34_19940"/>
<sequence length="239" mass="25632">MTAAPHRRFPIGLTVFTVIALAVLCGLGTWQVQRLHWKEALLAHIAALRTAPARPLDGPLAALASGGDADFTRVSADCPDLEQRPYLKLYAVWDGQAGSRIIAACPLKSGPYGSLLVDRGFLPQTAPALAPSAAPLSEPVTGVLRHGDKKTFVTPDNQPAQRQFYYRDVAAMAAVLGAPRPAPIFLMLEKPAPKAGLPLPAPIPPDIPNRHLEYAITWFGLAAALLGVYLASLWRRLAK</sequence>
<name>A0A975FXI8_9CAUL</name>
<dbReference type="AlphaFoldDB" id="A0A975FXI8"/>
<dbReference type="Pfam" id="PF02104">
    <property type="entry name" value="SURF1"/>
    <property type="match status" value="1"/>
</dbReference>
<accession>A0A975FXI8</accession>
<reference evidence="7" key="1">
    <citation type="submission" date="2021-04" db="EMBL/GenBank/DDBJ databases">
        <title>The complete genome sequence of Caulobacter sp. S6.</title>
        <authorList>
            <person name="Tang Y."/>
            <person name="Ouyang W."/>
            <person name="Liu Q."/>
            <person name="Huang B."/>
            <person name="Guo Z."/>
            <person name="Lei P."/>
        </authorList>
    </citation>
    <scope>NUCLEOTIDE SEQUENCE</scope>
    <source>
        <strain evidence="7">S6</strain>
    </source>
</reference>
<proteinExistence type="inferred from homology"/>
<dbReference type="PROSITE" id="PS50895">
    <property type="entry name" value="SURF1"/>
    <property type="match status" value="1"/>
</dbReference>
<keyword evidence="5 6" id="KW-0472">Membrane</keyword>
<dbReference type="CDD" id="cd06662">
    <property type="entry name" value="SURF1"/>
    <property type="match status" value="1"/>
</dbReference>
<keyword evidence="8" id="KW-1185">Reference proteome</keyword>
<evidence type="ECO:0000256" key="6">
    <source>
        <dbReference type="RuleBase" id="RU363076"/>
    </source>
</evidence>
<evidence type="ECO:0000256" key="4">
    <source>
        <dbReference type="ARBA" id="ARBA00022989"/>
    </source>
</evidence>
<evidence type="ECO:0000313" key="7">
    <source>
        <dbReference type="EMBL" id="QUD87298.1"/>
    </source>
</evidence>
<dbReference type="Proteomes" id="UP000676409">
    <property type="component" value="Chromosome"/>
</dbReference>
<evidence type="ECO:0000256" key="3">
    <source>
        <dbReference type="ARBA" id="ARBA00022692"/>
    </source>
</evidence>
<dbReference type="InterPro" id="IPR002994">
    <property type="entry name" value="Surf1/Shy1"/>
</dbReference>
<evidence type="ECO:0000256" key="2">
    <source>
        <dbReference type="ARBA" id="ARBA00007165"/>
    </source>
</evidence>